<reference evidence="1" key="1">
    <citation type="submission" date="2020-08" db="EMBL/GenBank/DDBJ databases">
        <title>Genome sequencing and assembly of the red palm weevil Rhynchophorus ferrugineus.</title>
        <authorList>
            <person name="Dias G.B."/>
            <person name="Bergman C.M."/>
            <person name="Manee M."/>
        </authorList>
    </citation>
    <scope>NUCLEOTIDE SEQUENCE</scope>
    <source>
        <strain evidence="1">AA-2017</strain>
        <tissue evidence="1">Whole larva</tissue>
    </source>
</reference>
<organism evidence="1 2">
    <name type="scientific">Rhynchophorus ferrugineus</name>
    <name type="common">Red palm weevil</name>
    <name type="synonym">Curculio ferrugineus</name>
    <dbReference type="NCBI Taxonomy" id="354439"/>
    <lineage>
        <taxon>Eukaryota</taxon>
        <taxon>Metazoa</taxon>
        <taxon>Ecdysozoa</taxon>
        <taxon>Arthropoda</taxon>
        <taxon>Hexapoda</taxon>
        <taxon>Insecta</taxon>
        <taxon>Pterygota</taxon>
        <taxon>Neoptera</taxon>
        <taxon>Endopterygota</taxon>
        <taxon>Coleoptera</taxon>
        <taxon>Polyphaga</taxon>
        <taxon>Cucujiformia</taxon>
        <taxon>Curculionidae</taxon>
        <taxon>Dryophthorinae</taxon>
        <taxon>Rhynchophorus</taxon>
    </lineage>
</organism>
<accession>A0A834HT60</accession>
<name>A0A834HT60_RHYFE</name>
<evidence type="ECO:0000313" key="1">
    <source>
        <dbReference type="EMBL" id="KAF7267018.1"/>
    </source>
</evidence>
<dbReference type="Proteomes" id="UP000625711">
    <property type="component" value="Unassembled WGS sequence"/>
</dbReference>
<proteinExistence type="predicted"/>
<comment type="caution">
    <text evidence="1">The sequence shown here is derived from an EMBL/GenBank/DDBJ whole genome shotgun (WGS) entry which is preliminary data.</text>
</comment>
<sequence length="99" mass="11676">MLFVPFYDTICILAWKNDIFLRLSKGQFFMCHELIRRSANLNVLCMVNKAGGVDYFLSNKSYFSRFMVYSVTLNLNSDRREQGDMIRMDIRIEDGSWPT</sequence>
<evidence type="ECO:0000313" key="2">
    <source>
        <dbReference type="Proteomes" id="UP000625711"/>
    </source>
</evidence>
<protein>
    <submittedName>
        <fullName evidence="1">Uncharacterized protein</fullName>
    </submittedName>
</protein>
<keyword evidence="2" id="KW-1185">Reference proteome</keyword>
<gene>
    <name evidence="1" type="ORF">GWI33_019724</name>
</gene>
<dbReference type="AlphaFoldDB" id="A0A834HT60"/>
<dbReference type="EMBL" id="JAACXV010014476">
    <property type="protein sequence ID" value="KAF7267018.1"/>
    <property type="molecule type" value="Genomic_DNA"/>
</dbReference>